<evidence type="ECO:0000256" key="5">
    <source>
        <dbReference type="ARBA" id="ARBA00023128"/>
    </source>
</evidence>
<feature type="domain" description="HIG1" evidence="9">
    <location>
        <begin position="8"/>
        <end position="99"/>
    </location>
</feature>
<keyword evidence="5" id="KW-0496">Mitochondrion</keyword>
<dbReference type="InterPro" id="IPR007667">
    <property type="entry name" value="Hypoxia_induced_domain"/>
</dbReference>
<dbReference type="Pfam" id="PF04588">
    <property type="entry name" value="HIG_1_N"/>
    <property type="match status" value="1"/>
</dbReference>
<evidence type="ECO:0000256" key="3">
    <source>
        <dbReference type="ARBA" id="ARBA00022692"/>
    </source>
</evidence>
<keyword evidence="4 8" id="KW-1133">Transmembrane helix</keyword>
<proteinExistence type="predicted"/>
<comment type="subcellular location">
    <subcellularLocation>
        <location evidence="1">Mitochondrion membrane</location>
    </subcellularLocation>
</comment>
<evidence type="ECO:0000256" key="7">
    <source>
        <dbReference type="SAM" id="Coils"/>
    </source>
</evidence>
<dbReference type="GO" id="GO:0097250">
    <property type="term" value="P:mitochondrial respirasome assembly"/>
    <property type="evidence" value="ECO:0007669"/>
    <property type="project" value="TreeGrafter"/>
</dbReference>
<evidence type="ECO:0000256" key="2">
    <source>
        <dbReference type="ARBA" id="ARBA00013887"/>
    </source>
</evidence>
<evidence type="ECO:0000256" key="8">
    <source>
        <dbReference type="SAM" id="Phobius"/>
    </source>
</evidence>
<protein>
    <recommendedName>
        <fullName evidence="2">Respiratory supercomplex factor 1, mitochondrial</fullName>
    </recommendedName>
</protein>
<dbReference type="EMBL" id="BTGD01000001">
    <property type="protein sequence ID" value="GMM53485.1"/>
    <property type="molecule type" value="Genomic_DNA"/>
</dbReference>
<dbReference type="PANTHER" id="PTHR12297:SF3">
    <property type="entry name" value="HIG1 DOMAIN FAMILY MEMBER 1A"/>
    <property type="match status" value="1"/>
</dbReference>
<keyword evidence="6 8" id="KW-0472">Membrane</keyword>
<dbReference type="InterPro" id="IPR050355">
    <property type="entry name" value="RCF1"/>
</dbReference>
<evidence type="ECO:0000259" key="9">
    <source>
        <dbReference type="PROSITE" id="PS51503"/>
    </source>
</evidence>
<evidence type="ECO:0000313" key="10">
    <source>
        <dbReference type="EMBL" id="GMM53485.1"/>
    </source>
</evidence>
<name>A0AAV5RPR1_MAUHU</name>
<keyword evidence="11" id="KW-1185">Reference proteome</keyword>
<keyword evidence="7" id="KW-0175">Coiled coil</keyword>
<comment type="caution">
    <text evidence="10">The sequence shown here is derived from an EMBL/GenBank/DDBJ whole genome shotgun (WGS) entry which is preliminary data.</text>
</comment>
<keyword evidence="3 8" id="KW-0812">Transmembrane</keyword>
<dbReference type="GO" id="GO:0031966">
    <property type="term" value="C:mitochondrial membrane"/>
    <property type="evidence" value="ECO:0007669"/>
    <property type="project" value="UniProtKB-SubCell"/>
</dbReference>
<sequence>MTSIPSSFDMGQASSDDVDEMSFGQRVIYHCKQQPLVPIGCLLTTGAVVMAAQNIRLGNSRKAQNFFRWRIGFQAATLVALVAGSFIYDTHRKDVKSKEDLMREKAKMREKLWIKELERRDEEAKARKHRAELARQKTKENQEMIKKLEGELKDLESKIVPKSDK</sequence>
<dbReference type="PANTHER" id="PTHR12297">
    <property type="entry name" value="HYPOXIA-INDUCBILE GENE 1 HIG1 -RELATED"/>
    <property type="match status" value="1"/>
</dbReference>
<evidence type="ECO:0000256" key="1">
    <source>
        <dbReference type="ARBA" id="ARBA00004325"/>
    </source>
</evidence>
<feature type="transmembrane region" description="Helical" evidence="8">
    <location>
        <begin position="67"/>
        <end position="88"/>
    </location>
</feature>
<dbReference type="Proteomes" id="UP001377567">
    <property type="component" value="Unassembled WGS sequence"/>
</dbReference>
<evidence type="ECO:0000313" key="11">
    <source>
        <dbReference type="Proteomes" id="UP001377567"/>
    </source>
</evidence>
<accession>A0AAV5RPR1</accession>
<evidence type="ECO:0000256" key="4">
    <source>
        <dbReference type="ARBA" id="ARBA00022989"/>
    </source>
</evidence>
<reference evidence="10 11" key="1">
    <citation type="journal article" date="2023" name="Elife">
        <title>Identification of key yeast species and microbe-microbe interactions impacting larval growth of Drosophila in the wild.</title>
        <authorList>
            <person name="Mure A."/>
            <person name="Sugiura Y."/>
            <person name="Maeda R."/>
            <person name="Honda K."/>
            <person name="Sakurai N."/>
            <person name="Takahashi Y."/>
            <person name="Watada M."/>
            <person name="Katoh T."/>
            <person name="Gotoh A."/>
            <person name="Gotoh Y."/>
            <person name="Taniguchi I."/>
            <person name="Nakamura K."/>
            <person name="Hayashi T."/>
            <person name="Katayama T."/>
            <person name="Uemura T."/>
            <person name="Hattori Y."/>
        </authorList>
    </citation>
    <scope>NUCLEOTIDE SEQUENCE [LARGE SCALE GENOMIC DNA]</scope>
    <source>
        <strain evidence="10 11">KH-74</strain>
    </source>
</reference>
<dbReference type="Gene3D" id="6.10.140.1320">
    <property type="match status" value="1"/>
</dbReference>
<organism evidence="10 11">
    <name type="scientific">Maudiozyma humilis</name>
    <name type="common">Sour dough yeast</name>
    <name type="synonym">Kazachstania humilis</name>
    <dbReference type="NCBI Taxonomy" id="51915"/>
    <lineage>
        <taxon>Eukaryota</taxon>
        <taxon>Fungi</taxon>
        <taxon>Dikarya</taxon>
        <taxon>Ascomycota</taxon>
        <taxon>Saccharomycotina</taxon>
        <taxon>Saccharomycetes</taxon>
        <taxon>Saccharomycetales</taxon>
        <taxon>Saccharomycetaceae</taxon>
        <taxon>Maudiozyma</taxon>
    </lineage>
</organism>
<dbReference type="PROSITE" id="PS51503">
    <property type="entry name" value="HIG1"/>
    <property type="match status" value="1"/>
</dbReference>
<dbReference type="AlphaFoldDB" id="A0AAV5RPR1"/>
<evidence type="ECO:0000256" key="6">
    <source>
        <dbReference type="ARBA" id="ARBA00023136"/>
    </source>
</evidence>
<feature type="coiled-coil region" evidence="7">
    <location>
        <begin position="114"/>
        <end position="158"/>
    </location>
</feature>
<gene>
    <name evidence="10" type="ORF">DAKH74_001010</name>
</gene>